<evidence type="ECO:0000256" key="3">
    <source>
        <dbReference type="ARBA" id="ARBA00022475"/>
    </source>
</evidence>
<dbReference type="Proteomes" id="UP000193427">
    <property type="component" value="Chromosome"/>
</dbReference>
<dbReference type="KEGG" id="rgu:A4W93_23580"/>
<organism evidence="7 8">
    <name type="scientific">Piscinibacter gummiphilus</name>
    <dbReference type="NCBI Taxonomy" id="946333"/>
    <lineage>
        <taxon>Bacteria</taxon>
        <taxon>Pseudomonadati</taxon>
        <taxon>Pseudomonadota</taxon>
        <taxon>Betaproteobacteria</taxon>
        <taxon>Burkholderiales</taxon>
        <taxon>Sphaerotilaceae</taxon>
        <taxon>Piscinibacter</taxon>
    </lineage>
</organism>
<dbReference type="AlphaFoldDB" id="A0A1W6LEJ7"/>
<dbReference type="OrthoDB" id="3831435at2"/>
<evidence type="ECO:0000256" key="4">
    <source>
        <dbReference type="ARBA" id="ARBA00022692"/>
    </source>
</evidence>
<dbReference type="STRING" id="946333.A4W93_23580"/>
<comment type="similarity">
    <text evidence="2">Belongs to the polysaccharide synthase family.</text>
</comment>
<name>A0A1W6LEJ7_9BURK</name>
<keyword evidence="5" id="KW-1133">Transmembrane helix</keyword>
<dbReference type="InterPro" id="IPR050833">
    <property type="entry name" value="Poly_Biosynth_Transport"/>
</dbReference>
<dbReference type="EMBL" id="CP015118">
    <property type="protein sequence ID" value="ARN22653.1"/>
    <property type="molecule type" value="Genomic_DNA"/>
</dbReference>
<evidence type="ECO:0000313" key="7">
    <source>
        <dbReference type="EMBL" id="ARN22653.1"/>
    </source>
</evidence>
<keyword evidence="6" id="KW-0472">Membrane</keyword>
<keyword evidence="8" id="KW-1185">Reference proteome</keyword>
<reference evidence="7 8" key="1">
    <citation type="submission" date="2016-04" db="EMBL/GenBank/DDBJ databases">
        <title>Complete genome sequence of natural rubber-degrading, novel Gram-negative bacterium, Rhizobacter gummiphilus strain NS21.</title>
        <authorList>
            <person name="Tabata M."/>
            <person name="Kasai D."/>
            <person name="Fukuda M."/>
        </authorList>
    </citation>
    <scope>NUCLEOTIDE SEQUENCE [LARGE SCALE GENOMIC DNA]</scope>
    <source>
        <strain evidence="7 8">NS21</strain>
    </source>
</reference>
<accession>A0A1W6LEJ7</accession>
<keyword evidence="4" id="KW-0812">Transmembrane</keyword>
<dbReference type="RefSeq" id="WP_085752956.1">
    <property type="nucleotide sequence ID" value="NZ_BSPR01000018.1"/>
</dbReference>
<proteinExistence type="inferred from homology"/>
<comment type="subcellular location">
    <subcellularLocation>
        <location evidence="1">Cell membrane</location>
        <topology evidence="1">Multi-pass membrane protein</topology>
    </subcellularLocation>
</comment>
<evidence type="ECO:0000256" key="1">
    <source>
        <dbReference type="ARBA" id="ARBA00004651"/>
    </source>
</evidence>
<protein>
    <submittedName>
        <fullName evidence="7">Polysaccharide biosynthesis protein</fullName>
    </submittedName>
</protein>
<evidence type="ECO:0000256" key="5">
    <source>
        <dbReference type="ARBA" id="ARBA00022989"/>
    </source>
</evidence>
<keyword evidence="3" id="KW-1003">Cell membrane</keyword>
<evidence type="ECO:0000256" key="2">
    <source>
        <dbReference type="ARBA" id="ARBA00007430"/>
    </source>
</evidence>
<evidence type="ECO:0000313" key="8">
    <source>
        <dbReference type="Proteomes" id="UP000193427"/>
    </source>
</evidence>
<dbReference type="PANTHER" id="PTHR30250:SF10">
    <property type="entry name" value="LIPOPOLYSACCHARIDE BIOSYNTHESIS PROTEIN WZXC"/>
    <property type="match status" value="1"/>
</dbReference>
<dbReference type="Pfam" id="PF13440">
    <property type="entry name" value="Polysacc_synt_3"/>
    <property type="match status" value="1"/>
</dbReference>
<sequence>MHSRPDGLLKATLTLLAGGAVAQAIPLLLGPWLTRLYTPDEFGHYTAFAALAANVAVIACARYDFALPLARDEDEARDLMALCLRVLAAVTLCCVPLAWIAGEVFGLALWAWLPVAVAAAGLVQCLTLWATRAQHFRRVSGSRVTQYGGAAVLQVAGGVAHLGPAGLVGGPVVAALAACAWFTGPVPKGGWRALLHTPRAALAAVARRHREFPLLNTPHAFAGALQDTLAVVLLVAWTGEAAAGFWGLALRYLKAPATLVGSAVSQALYPKLAHAAPDDARRAVRQVMGMLAAIAVPLVLVLVITGPSLFAWLFGERWRPAGELARALAPYIGAHFVAAPLAVVTLAWRAQGWALRFSLVGQAVFLAALAAGLHFGGLLGGAWAVSAGMTLYFGAYFWCLATWKEVPHGAAAA</sequence>
<gene>
    <name evidence="7" type="ORF">A4W93_23580</name>
</gene>
<dbReference type="PANTHER" id="PTHR30250">
    <property type="entry name" value="PST FAMILY PREDICTED COLANIC ACID TRANSPORTER"/>
    <property type="match status" value="1"/>
</dbReference>
<dbReference type="GO" id="GO:0005886">
    <property type="term" value="C:plasma membrane"/>
    <property type="evidence" value="ECO:0007669"/>
    <property type="project" value="UniProtKB-SubCell"/>
</dbReference>
<evidence type="ECO:0000256" key="6">
    <source>
        <dbReference type="ARBA" id="ARBA00023136"/>
    </source>
</evidence>